<dbReference type="GO" id="GO:0046872">
    <property type="term" value="F:metal ion binding"/>
    <property type="evidence" value="ECO:0007669"/>
    <property type="project" value="UniProtKB-KW"/>
</dbReference>
<organism evidence="10 11">
    <name type="scientific">Methanococcoides methylutens MM1</name>
    <dbReference type="NCBI Taxonomy" id="1434104"/>
    <lineage>
        <taxon>Archaea</taxon>
        <taxon>Methanobacteriati</taxon>
        <taxon>Methanobacteriota</taxon>
        <taxon>Stenosarchaea group</taxon>
        <taxon>Methanomicrobia</taxon>
        <taxon>Methanosarcinales</taxon>
        <taxon>Methanosarcinaceae</taxon>
        <taxon>Methanococcoides</taxon>
    </lineage>
</organism>
<dbReference type="GO" id="GO:0160104">
    <property type="term" value="F:tRNA (guanine(26)-N2)-dimethyltransferase activity"/>
    <property type="evidence" value="ECO:0007669"/>
    <property type="project" value="UniProtKB-UniRule"/>
</dbReference>
<dbReference type="GO" id="GO:0002940">
    <property type="term" value="P:tRNA N2-guanine methylation"/>
    <property type="evidence" value="ECO:0007669"/>
    <property type="project" value="TreeGrafter"/>
</dbReference>
<comment type="function">
    <text evidence="8">Dimethylates a single guanine residue at position 26 of a number of tRNAs using S-adenosyl-L-methionine as donor of the methyl groups.</text>
</comment>
<protein>
    <recommendedName>
        <fullName evidence="7 8">tRNA (guanine(26)-N(2))-dimethyltransferase</fullName>
        <ecNumber evidence="7 8">2.1.1.216</ecNumber>
    </recommendedName>
    <alternativeName>
        <fullName evidence="8">tRNA 2,2-dimethylguanosine-26 methyltransferase</fullName>
    </alternativeName>
    <alternativeName>
        <fullName evidence="8">tRNA(guanine-26,N(2)-N(2)) methyltransferase</fullName>
    </alternativeName>
    <alternativeName>
        <fullName evidence="8">tRNA(m(2,2)G26)dimethyltransferase</fullName>
    </alternativeName>
</protein>
<dbReference type="Gene3D" id="3.40.50.150">
    <property type="entry name" value="Vaccinia Virus protein VP39"/>
    <property type="match status" value="1"/>
</dbReference>
<dbReference type="PROSITE" id="PS51626">
    <property type="entry name" value="SAM_MT_TRM1"/>
    <property type="match status" value="1"/>
</dbReference>
<feature type="binding site" evidence="8">
    <location>
        <position position="96"/>
    </location>
    <ligand>
        <name>S-adenosyl-L-methionine</name>
        <dbReference type="ChEBI" id="CHEBI:59789"/>
    </ligand>
</feature>
<dbReference type="InterPro" id="IPR002905">
    <property type="entry name" value="Trm1"/>
</dbReference>
<dbReference type="Gene3D" id="3.30.56.70">
    <property type="entry name" value="N2,N2-dimethylguanosine tRNA methyltransferase, C-terminal domain"/>
    <property type="match status" value="1"/>
</dbReference>
<keyword evidence="2 8" id="KW-0489">Methyltransferase</keyword>
<comment type="similarity">
    <text evidence="8 9">Belongs to the class I-like SAM-binding methyltransferase superfamily. Trm1 family.</text>
</comment>
<feature type="binding site" evidence="8">
    <location>
        <position position="43"/>
    </location>
    <ligand>
        <name>S-adenosyl-L-methionine</name>
        <dbReference type="ChEBI" id="CHEBI:59789"/>
    </ligand>
</feature>
<gene>
    <name evidence="8" type="primary">trm1</name>
    <name evidence="10" type="ORF">MCMEM_0802</name>
</gene>
<dbReference type="EC" id="2.1.1.216" evidence="7 8"/>
<evidence type="ECO:0000256" key="5">
    <source>
        <dbReference type="ARBA" id="ARBA00022694"/>
    </source>
</evidence>
<evidence type="ECO:0000256" key="4">
    <source>
        <dbReference type="ARBA" id="ARBA00022691"/>
    </source>
</evidence>
<keyword evidence="8" id="KW-0479">Metal-binding</keyword>
<dbReference type="InterPro" id="IPR042296">
    <property type="entry name" value="tRNA_met_Trm1_C"/>
</dbReference>
<evidence type="ECO:0000256" key="9">
    <source>
        <dbReference type="PROSITE-ProRule" id="PRU00958"/>
    </source>
</evidence>
<keyword evidence="3 8" id="KW-0808">Transferase</keyword>
<dbReference type="KEGG" id="mmet:MCMEM_0802"/>
<evidence type="ECO:0000256" key="3">
    <source>
        <dbReference type="ARBA" id="ARBA00022679"/>
    </source>
</evidence>
<evidence type="ECO:0000313" key="10">
    <source>
        <dbReference type="EMBL" id="AKB84855.1"/>
    </source>
</evidence>
<evidence type="ECO:0000256" key="2">
    <source>
        <dbReference type="ARBA" id="ARBA00022603"/>
    </source>
</evidence>
<dbReference type="HAMAP" id="MF_00290">
    <property type="entry name" value="tRNA_dimethyltr_TRM1"/>
    <property type="match status" value="1"/>
</dbReference>
<name>A0A0E3WZH6_METMT</name>
<reference evidence="10 11" key="1">
    <citation type="submission" date="2014-07" db="EMBL/GenBank/DDBJ databases">
        <title>Methanogenic archaea and the global carbon cycle.</title>
        <authorList>
            <person name="Henriksen J.R."/>
            <person name="Luke J."/>
            <person name="Reinhart S."/>
            <person name="Benedict M.N."/>
            <person name="Youngblut N.D."/>
            <person name="Metcalf M.E."/>
            <person name="Whitaker R.J."/>
            <person name="Metcalf W.W."/>
        </authorList>
    </citation>
    <scope>NUCLEOTIDE SEQUENCE [LARGE SCALE GENOMIC DNA]</scope>
    <source>
        <strain evidence="10 11">MM1</strain>
    </source>
</reference>
<feature type="binding site" evidence="8">
    <location>
        <position position="253"/>
    </location>
    <ligand>
        <name>Zn(2+)</name>
        <dbReference type="ChEBI" id="CHEBI:29105"/>
    </ligand>
</feature>
<evidence type="ECO:0000256" key="7">
    <source>
        <dbReference type="ARBA" id="ARBA00039099"/>
    </source>
</evidence>
<proteinExistence type="inferred from homology"/>
<dbReference type="Proteomes" id="UP000033048">
    <property type="component" value="Chromosome"/>
</dbReference>
<dbReference type="HOGENOM" id="CLU_010862_5_1_2"/>
<dbReference type="STRING" id="1434104.MCMEM_0802"/>
<keyword evidence="5 8" id="KW-0819">tRNA processing</keyword>
<evidence type="ECO:0000256" key="8">
    <source>
        <dbReference type="HAMAP-Rule" id="MF_00290"/>
    </source>
</evidence>
<dbReference type="InterPro" id="IPR022923">
    <property type="entry name" value="TRM1_arc_bac"/>
</dbReference>
<keyword evidence="8" id="KW-0862">Zinc</keyword>
<evidence type="ECO:0000256" key="6">
    <source>
        <dbReference type="ARBA" id="ARBA00022884"/>
    </source>
</evidence>
<keyword evidence="4 8" id="KW-0949">S-adenosyl-L-methionine</keyword>
<evidence type="ECO:0000313" key="11">
    <source>
        <dbReference type="Proteomes" id="UP000033048"/>
    </source>
</evidence>
<dbReference type="PANTHER" id="PTHR10631:SF3">
    <property type="entry name" value="TRNA (GUANINE(26)-N(2))-DIMETHYLTRANSFERASE"/>
    <property type="match status" value="1"/>
</dbReference>
<comment type="catalytic activity">
    <reaction evidence="8">
        <text>guanosine(26) in tRNA + 2 S-adenosyl-L-methionine = N(2)-dimethylguanosine(26) in tRNA + 2 S-adenosyl-L-homocysteine + 2 H(+)</text>
        <dbReference type="Rhea" id="RHEA:43140"/>
        <dbReference type="Rhea" id="RHEA-COMP:10359"/>
        <dbReference type="Rhea" id="RHEA-COMP:10360"/>
        <dbReference type="ChEBI" id="CHEBI:15378"/>
        <dbReference type="ChEBI" id="CHEBI:57856"/>
        <dbReference type="ChEBI" id="CHEBI:59789"/>
        <dbReference type="ChEBI" id="CHEBI:74269"/>
        <dbReference type="ChEBI" id="CHEBI:74513"/>
        <dbReference type="EC" id="2.1.1.216"/>
    </reaction>
</comment>
<dbReference type="AlphaFoldDB" id="A0A0E3WZH6"/>
<dbReference type="PATRIC" id="fig|1434104.5.peg.867"/>
<dbReference type="Pfam" id="PF02005">
    <property type="entry name" value="TRM"/>
    <property type="match status" value="1"/>
</dbReference>
<feature type="binding site" evidence="8">
    <location>
        <position position="276"/>
    </location>
    <ligand>
        <name>Zn(2+)</name>
        <dbReference type="ChEBI" id="CHEBI:29105"/>
    </ligand>
</feature>
<feature type="binding site" evidence="8">
    <location>
        <position position="256"/>
    </location>
    <ligand>
        <name>Zn(2+)</name>
        <dbReference type="ChEBI" id="CHEBI:29105"/>
    </ligand>
</feature>
<keyword evidence="6 8" id="KW-0694">RNA-binding</keyword>
<dbReference type="SUPFAM" id="SSF53335">
    <property type="entry name" value="S-adenosyl-L-methionine-dependent methyltransferases"/>
    <property type="match status" value="1"/>
</dbReference>
<dbReference type="EMBL" id="CP009518">
    <property type="protein sequence ID" value="AKB84855.1"/>
    <property type="molecule type" value="Genomic_DNA"/>
</dbReference>
<comment type="caution">
    <text evidence="8">Lacks conserved residue(s) required for the propagation of feature annotation.</text>
</comment>
<keyword evidence="1 8" id="KW-0820">tRNA-binding</keyword>
<feature type="binding site" evidence="8">
    <location>
        <position position="125"/>
    </location>
    <ligand>
        <name>S-adenosyl-L-methionine</name>
        <dbReference type="ChEBI" id="CHEBI:59789"/>
    </ligand>
</feature>
<evidence type="ECO:0000256" key="1">
    <source>
        <dbReference type="ARBA" id="ARBA00022555"/>
    </source>
</evidence>
<dbReference type="GO" id="GO:0000049">
    <property type="term" value="F:tRNA binding"/>
    <property type="evidence" value="ECO:0007669"/>
    <property type="project" value="UniProtKB-UniRule"/>
</dbReference>
<accession>A0A0E3WZH6</accession>
<sequence length="388" mass="42823">MQMKSTKVTEGTTTVLVPVPPEGVSFPPSEAPVFYNPHMELNRDISVVATLAYAKRLSAQKDIGISDISYVDTMSASGIRGLRIANEVGVSVTLNDWSDEAFELILENIELTDLSEIAEATCKNANVLMHERRFNIVDLDPFGSPAPYLDAATRSVVHLLEVTATDTAPLCGAHFNSGVRKYAAVPLNNEFHSEMGVRILLGKVARELAKHDKGMTPLLSHATRHYVRSYLQVKKGAKQADRTLRNLGFLVHCEKCGQRKFFNGIAAVIDDVCPSCESNMQVAGPLWLGKLHEKEFCDEVLLEMESFELGQKVQGKKIIEACRDEMDLPFFYDQHLMCKKLGVSAPAMDVFIEALRATGASVSRTHFTGTSFKTDADLDSINKVLRSL</sequence>
<dbReference type="InterPro" id="IPR029063">
    <property type="entry name" value="SAM-dependent_MTases_sf"/>
</dbReference>
<feature type="binding site" evidence="8">
    <location>
        <position position="273"/>
    </location>
    <ligand>
        <name>Zn(2+)</name>
        <dbReference type="ChEBI" id="CHEBI:29105"/>
    </ligand>
</feature>
<feature type="binding site" evidence="8">
    <location>
        <position position="80"/>
    </location>
    <ligand>
        <name>S-adenosyl-L-methionine</name>
        <dbReference type="ChEBI" id="CHEBI:59789"/>
    </ligand>
</feature>
<keyword evidence="11" id="KW-1185">Reference proteome</keyword>
<dbReference type="NCBIfam" id="TIGR00308">
    <property type="entry name" value="TRM1"/>
    <property type="match status" value="1"/>
</dbReference>
<dbReference type="PANTHER" id="PTHR10631">
    <property type="entry name" value="N 2 ,N 2 -DIMETHYLGUANOSINE TRNA METHYLTRANSFERASE"/>
    <property type="match status" value="1"/>
</dbReference>